<keyword evidence="2" id="KW-0812">Transmembrane</keyword>
<feature type="transmembrane region" description="Helical" evidence="2">
    <location>
        <begin position="167"/>
        <end position="188"/>
    </location>
</feature>
<protein>
    <submittedName>
        <fullName evidence="4">CAP-Gly domain-containing linker protein 3 (Cytoplasmic linker protein 170-related 59 kDa protein) (CLIP-170-related 59 kDa protein) (CLIPR-59)</fullName>
    </submittedName>
</protein>
<feature type="compositionally biased region" description="Low complexity" evidence="1">
    <location>
        <begin position="386"/>
        <end position="398"/>
    </location>
</feature>
<dbReference type="SMART" id="SM01052">
    <property type="entry name" value="CAP_GLY"/>
    <property type="match status" value="1"/>
</dbReference>
<feature type="transmembrane region" description="Helical" evidence="2">
    <location>
        <begin position="361"/>
        <end position="378"/>
    </location>
</feature>
<gene>
    <name evidence="4" type="ORF">SCF082_LOCUS2</name>
</gene>
<organism evidence="4 5">
    <name type="scientific">Durusdinium trenchii</name>
    <dbReference type="NCBI Taxonomy" id="1381693"/>
    <lineage>
        <taxon>Eukaryota</taxon>
        <taxon>Sar</taxon>
        <taxon>Alveolata</taxon>
        <taxon>Dinophyceae</taxon>
        <taxon>Suessiales</taxon>
        <taxon>Symbiodiniaceae</taxon>
        <taxon>Durusdinium</taxon>
    </lineage>
</organism>
<reference evidence="4 5" key="1">
    <citation type="submission" date="2024-02" db="EMBL/GenBank/DDBJ databases">
        <authorList>
            <person name="Chen Y."/>
            <person name="Shah S."/>
            <person name="Dougan E. K."/>
            <person name="Thang M."/>
            <person name="Chan C."/>
        </authorList>
    </citation>
    <scope>NUCLEOTIDE SEQUENCE [LARGE SCALE GENOMIC DNA]</scope>
</reference>
<feature type="domain" description="CAP-Gly" evidence="3">
    <location>
        <begin position="452"/>
        <end position="494"/>
    </location>
</feature>
<feature type="transmembrane region" description="Helical" evidence="2">
    <location>
        <begin position="256"/>
        <end position="277"/>
    </location>
</feature>
<proteinExistence type="predicted"/>
<evidence type="ECO:0000259" key="3">
    <source>
        <dbReference type="PROSITE" id="PS50245"/>
    </source>
</evidence>
<dbReference type="SUPFAM" id="SSF74924">
    <property type="entry name" value="Cap-Gly domain"/>
    <property type="match status" value="1"/>
</dbReference>
<sequence length="501" mass="53067">MARSSLKLTPALWALWALWALLAGFAFVTPTVRLRGMRGTPESLISSGALVKEPAPRLGQGYAAVSVLTLVSWTLCAVMALARHPAVIKLPLRHNVLTVAQALTPLPLGCAVLGSLTNSASTEGWWAMNRMTYRRLNLAIFMLSLWLAAATAFAPSFARGYQLYPKGFAVGITLCHSICAAYCLTVWLKSVMPSPQPIAGHYLPRLVRGIVGSFWALFPATSETLSISSSGSASHLDDPESTAGSDGRNEYSMATVLFLCFAVMPFLVSFPFAGVATVGLGPLSRAGAAWTFLAAVAAYVLKDATQRGRIHSGKTFRYLRWGFVASSGSHLLLVALTFAGMDGGRAALHKFYAGTMSCPKLAWLSLVMHALVVFAALTPPPKVAKAANTPPAAPTFEEPLPPPPPDPVVSPSPVAPVAAPVVSPPPVATGGSFEVNQRVLFRGQGGTVRYIGETNIGVGEWIGVEMDDEIGTHDGSLFGVRYFTCADRKGVFAQPSQLQGA</sequence>
<dbReference type="Pfam" id="PF01302">
    <property type="entry name" value="CAP_GLY"/>
    <property type="match status" value="1"/>
</dbReference>
<dbReference type="PANTHER" id="PTHR18916">
    <property type="entry name" value="DYNACTIN 1-RELATED MICROTUBULE-BINDING"/>
    <property type="match status" value="1"/>
</dbReference>
<feature type="transmembrane region" description="Helical" evidence="2">
    <location>
        <begin position="321"/>
        <end position="341"/>
    </location>
</feature>
<dbReference type="Gene3D" id="2.30.30.190">
    <property type="entry name" value="CAP Gly-rich-like domain"/>
    <property type="match status" value="1"/>
</dbReference>
<dbReference type="Proteomes" id="UP001642464">
    <property type="component" value="Unassembled WGS sequence"/>
</dbReference>
<feature type="region of interest" description="Disordered" evidence="1">
    <location>
        <begin position="386"/>
        <end position="408"/>
    </location>
</feature>
<keyword evidence="2" id="KW-0472">Membrane</keyword>
<feature type="compositionally biased region" description="Pro residues" evidence="1">
    <location>
        <begin position="399"/>
        <end position="408"/>
    </location>
</feature>
<feature type="region of interest" description="Disordered" evidence="1">
    <location>
        <begin position="226"/>
        <end position="247"/>
    </location>
</feature>
<keyword evidence="2" id="KW-1133">Transmembrane helix</keyword>
<name>A0ABP0H4F6_9DINO</name>
<feature type="transmembrane region" description="Helical" evidence="2">
    <location>
        <begin position="136"/>
        <end position="155"/>
    </location>
</feature>
<evidence type="ECO:0000313" key="5">
    <source>
        <dbReference type="Proteomes" id="UP001642464"/>
    </source>
</evidence>
<evidence type="ECO:0000256" key="2">
    <source>
        <dbReference type="SAM" id="Phobius"/>
    </source>
</evidence>
<dbReference type="PROSITE" id="PS50245">
    <property type="entry name" value="CAP_GLY_2"/>
    <property type="match status" value="1"/>
</dbReference>
<comment type="caution">
    <text evidence="4">The sequence shown here is derived from an EMBL/GenBank/DDBJ whole genome shotgun (WGS) entry which is preliminary data.</text>
</comment>
<feature type="transmembrane region" description="Helical" evidence="2">
    <location>
        <begin position="283"/>
        <end position="301"/>
    </location>
</feature>
<evidence type="ECO:0000313" key="4">
    <source>
        <dbReference type="EMBL" id="CAK8985122.1"/>
    </source>
</evidence>
<evidence type="ECO:0000256" key="1">
    <source>
        <dbReference type="SAM" id="MobiDB-lite"/>
    </source>
</evidence>
<dbReference type="EMBL" id="CAXAMM010000001">
    <property type="protein sequence ID" value="CAK8985122.1"/>
    <property type="molecule type" value="Genomic_DNA"/>
</dbReference>
<dbReference type="InterPro" id="IPR036859">
    <property type="entry name" value="CAP-Gly_dom_sf"/>
</dbReference>
<accession>A0ABP0H4F6</accession>
<dbReference type="InterPro" id="IPR000938">
    <property type="entry name" value="CAP-Gly_domain"/>
</dbReference>
<keyword evidence="5" id="KW-1185">Reference proteome</keyword>
<feature type="transmembrane region" description="Helical" evidence="2">
    <location>
        <begin position="62"/>
        <end position="82"/>
    </location>
</feature>